<organism evidence="3 4">
    <name type="scientific">Talaromyces proteolyticus</name>
    <dbReference type="NCBI Taxonomy" id="1131652"/>
    <lineage>
        <taxon>Eukaryota</taxon>
        <taxon>Fungi</taxon>
        <taxon>Dikarya</taxon>
        <taxon>Ascomycota</taxon>
        <taxon>Pezizomycotina</taxon>
        <taxon>Eurotiomycetes</taxon>
        <taxon>Eurotiomycetidae</taxon>
        <taxon>Eurotiales</taxon>
        <taxon>Trichocomaceae</taxon>
        <taxon>Talaromyces</taxon>
        <taxon>Talaromyces sect. Bacilispori</taxon>
    </lineage>
</organism>
<dbReference type="AlphaFoldDB" id="A0AAD4L182"/>
<dbReference type="PANTHER" id="PTHR15629:SF2">
    <property type="entry name" value="SH3 DOMAIN-CONTAINING YSC84-LIKE PROTEIN 1"/>
    <property type="match status" value="1"/>
</dbReference>
<name>A0AAD4L182_9EURO</name>
<dbReference type="GO" id="GO:0051666">
    <property type="term" value="P:actin cortical patch localization"/>
    <property type="evidence" value="ECO:0007669"/>
    <property type="project" value="TreeGrafter"/>
</dbReference>
<accession>A0AAD4L182</accession>
<dbReference type="GO" id="GO:0051015">
    <property type="term" value="F:actin filament binding"/>
    <property type="evidence" value="ECO:0007669"/>
    <property type="project" value="TreeGrafter"/>
</dbReference>
<dbReference type="GO" id="GO:0035091">
    <property type="term" value="F:phosphatidylinositol binding"/>
    <property type="evidence" value="ECO:0007669"/>
    <property type="project" value="TreeGrafter"/>
</dbReference>
<dbReference type="RefSeq" id="XP_046077875.1">
    <property type="nucleotide sequence ID" value="XM_046214836.1"/>
</dbReference>
<feature type="compositionally biased region" description="Polar residues" evidence="1">
    <location>
        <begin position="240"/>
        <end position="262"/>
    </location>
</feature>
<keyword evidence="4" id="KW-1185">Reference proteome</keyword>
<comment type="caution">
    <text evidence="3">The sequence shown here is derived from an EMBL/GenBank/DDBJ whole genome shotgun (WGS) entry which is preliminary data.</text>
</comment>
<evidence type="ECO:0000256" key="1">
    <source>
        <dbReference type="SAM" id="MobiDB-lite"/>
    </source>
</evidence>
<evidence type="ECO:0000259" key="2">
    <source>
        <dbReference type="Pfam" id="PF04366"/>
    </source>
</evidence>
<reference evidence="3" key="1">
    <citation type="submission" date="2021-12" db="EMBL/GenBank/DDBJ databases">
        <title>Convergent genome expansion in fungi linked to evolution of root-endophyte symbiosis.</title>
        <authorList>
            <consortium name="DOE Joint Genome Institute"/>
            <person name="Ke Y.-H."/>
            <person name="Bonito G."/>
            <person name="Liao H.-L."/>
            <person name="Looney B."/>
            <person name="Rojas-Flechas A."/>
            <person name="Nash J."/>
            <person name="Hameed K."/>
            <person name="Schadt C."/>
            <person name="Martin F."/>
            <person name="Crous P.W."/>
            <person name="Miettinen O."/>
            <person name="Magnuson J.K."/>
            <person name="Labbe J."/>
            <person name="Jacobson D."/>
            <person name="Doktycz M.J."/>
            <person name="Veneault-Fourrey C."/>
            <person name="Kuo A."/>
            <person name="Mondo S."/>
            <person name="Calhoun S."/>
            <person name="Riley R."/>
            <person name="Ohm R."/>
            <person name="LaButti K."/>
            <person name="Andreopoulos B."/>
            <person name="Pangilinan J."/>
            <person name="Nolan M."/>
            <person name="Tritt A."/>
            <person name="Clum A."/>
            <person name="Lipzen A."/>
            <person name="Daum C."/>
            <person name="Barry K."/>
            <person name="Grigoriev I.V."/>
            <person name="Vilgalys R."/>
        </authorList>
    </citation>
    <scope>NUCLEOTIDE SEQUENCE</scope>
    <source>
        <strain evidence="3">PMI_201</strain>
    </source>
</reference>
<evidence type="ECO:0000313" key="3">
    <source>
        <dbReference type="EMBL" id="KAH8705254.1"/>
    </source>
</evidence>
<dbReference type="InterPro" id="IPR007461">
    <property type="entry name" value="Ysc84_actin-binding"/>
</dbReference>
<dbReference type="PANTHER" id="PTHR15629">
    <property type="entry name" value="SH3YL1 PROTEIN"/>
    <property type="match status" value="1"/>
</dbReference>
<dbReference type="EMBL" id="JAJTJA010000001">
    <property type="protein sequence ID" value="KAH8705254.1"/>
    <property type="molecule type" value="Genomic_DNA"/>
</dbReference>
<dbReference type="InterPro" id="IPR051702">
    <property type="entry name" value="SH3_domain_YSC84-like"/>
</dbReference>
<evidence type="ECO:0000313" key="4">
    <source>
        <dbReference type="Proteomes" id="UP001201262"/>
    </source>
</evidence>
<proteinExistence type="predicted"/>
<protein>
    <recommendedName>
        <fullName evidence="2">Ysc84 actin-binding domain-containing protein</fullName>
    </recommendedName>
</protein>
<dbReference type="GeneID" id="70245123"/>
<feature type="domain" description="Ysc84 actin-binding" evidence="2">
    <location>
        <begin position="90"/>
        <end position="213"/>
    </location>
</feature>
<dbReference type="GO" id="GO:0030479">
    <property type="term" value="C:actin cortical patch"/>
    <property type="evidence" value="ECO:0007669"/>
    <property type="project" value="TreeGrafter"/>
</dbReference>
<gene>
    <name evidence="3" type="ORF">BGW36DRAFT_367193</name>
</gene>
<dbReference type="Proteomes" id="UP001201262">
    <property type="component" value="Unassembled WGS sequence"/>
</dbReference>
<dbReference type="GO" id="GO:0051017">
    <property type="term" value="P:actin filament bundle assembly"/>
    <property type="evidence" value="ECO:0007669"/>
    <property type="project" value="TreeGrafter"/>
</dbReference>
<dbReference type="Pfam" id="PF04366">
    <property type="entry name" value="Ysc84"/>
    <property type="match status" value="1"/>
</dbReference>
<sequence length="311" mass="32331">MTMTGGGPHSPFPSSLLKECEKARDILDSFLNPGIANSTNTKILRNAQGLAIFSTFKVGFMGSVRIGSGILVARLDDGSWSAPSAVGTGGLGFGGQVGVEFANFIFVLPDKSSMRAFAQSGTLTLTTNISLAIGPVGRCGEAGIGISSKGFGTMFSMSKTNGFFGGLSLEGGTLVESRAANRKFYQSDVTAAQLLNGGIAPPADAEPLMRFLASEAFYPLRDRVSDLEQPPQSPVDGTVKISTGAENQPPSEVSAQEASRQVPTEEHTEPPSMPSELPAGQPVEPAAESQATQPSTSEGETPAQESLAKEK</sequence>
<feature type="compositionally biased region" description="Polar residues" evidence="1">
    <location>
        <begin position="289"/>
        <end position="299"/>
    </location>
</feature>
<feature type="region of interest" description="Disordered" evidence="1">
    <location>
        <begin position="224"/>
        <end position="311"/>
    </location>
</feature>